<evidence type="ECO:0000313" key="2">
    <source>
        <dbReference type="EMBL" id="MDH0362308.1"/>
    </source>
</evidence>
<keyword evidence="1" id="KW-0732">Signal</keyword>
<sequence>MRKASVLVFALATLFSGITWASSDQSCTAVATEKKLVGAAKTAFLKKCEKDAKAACEVTAADKKLAGAAKSSFTKKCVKDAVGS</sequence>
<gene>
    <name evidence="2" type="ORF">N7330_04415</name>
</gene>
<feature type="chain" id="PRO_5041438979" description="PsiF repeat-containing protein" evidence="1">
    <location>
        <begin position="22"/>
        <end position="84"/>
    </location>
</feature>
<evidence type="ECO:0008006" key="4">
    <source>
        <dbReference type="Google" id="ProtNLM"/>
    </source>
</evidence>
<organism evidence="2 3">
    <name type="scientific">Comamonas aquatica</name>
    <dbReference type="NCBI Taxonomy" id="225991"/>
    <lineage>
        <taxon>Bacteria</taxon>
        <taxon>Pseudomonadati</taxon>
        <taxon>Pseudomonadota</taxon>
        <taxon>Betaproteobacteria</taxon>
        <taxon>Burkholderiales</taxon>
        <taxon>Comamonadaceae</taxon>
        <taxon>Comamonas</taxon>
    </lineage>
</organism>
<accession>A0AA42HQH2</accession>
<protein>
    <recommendedName>
        <fullName evidence="4">PsiF repeat-containing protein</fullName>
    </recommendedName>
</protein>
<dbReference type="EMBL" id="JAODZU010000003">
    <property type="protein sequence ID" value="MDH0362308.1"/>
    <property type="molecule type" value="Genomic_DNA"/>
</dbReference>
<proteinExistence type="predicted"/>
<evidence type="ECO:0000313" key="3">
    <source>
        <dbReference type="Proteomes" id="UP001158297"/>
    </source>
</evidence>
<reference evidence="2" key="1">
    <citation type="submission" date="2022-09" db="EMBL/GenBank/DDBJ databases">
        <title>Intensive care unit water sources are persistently colonized with multi-drug resistant bacteria and are the site of extensive horizontal gene transfer of antibiotic resistance genes.</title>
        <authorList>
            <person name="Diorio-Toth L."/>
        </authorList>
    </citation>
    <scope>NUCLEOTIDE SEQUENCE</scope>
    <source>
        <strain evidence="2">GD04130</strain>
    </source>
</reference>
<dbReference type="RefSeq" id="WP_279849949.1">
    <property type="nucleotide sequence ID" value="NZ_CAURON010000006.1"/>
</dbReference>
<evidence type="ECO:0000256" key="1">
    <source>
        <dbReference type="SAM" id="SignalP"/>
    </source>
</evidence>
<dbReference type="AlphaFoldDB" id="A0AA42HQH2"/>
<feature type="signal peptide" evidence="1">
    <location>
        <begin position="1"/>
        <end position="21"/>
    </location>
</feature>
<comment type="caution">
    <text evidence="2">The sequence shown here is derived from an EMBL/GenBank/DDBJ whole genome shotgun (WGS) entry which is preliminary data.</text>
</comment>
<name>A0AA42HQH2_9BURK</name>
<dbReference type="Proteomes" id="UP001158297">
    <property type="component" value="Unassembled WGS sequence"/>
</dbReference>